<organism evidence="4 5">
    <name type="scientific">Nannocystis punicea</name>
    <dbReference type="NCBI Taxonomy" id="2995304"/>
    <lineage>
        <taxon>Bacteria</taxon>
        <taxon>Pseudomonadati</taxon>
        <taxon>Myxococcota</taxon>
        <taxon>Polyangia</taxon>
        <taxon>Nannocystales</taxon>
        <taxon>Nannocystaceae</taxon>
        <taxon>Nannocystis</taxon>
    </lineage>
</organism>
<dbReference type="RefSeq" id="WP_269032006.1">
    <property type="nucleotide sequence ID" value="NZ_CP114040.1"/>
</dbReference>
<keyword evidence="5" id="KW-1185">Reference proteome</keyword>
<dbReference type="PANTHER" id="PTHR46268">
    <property type="entry name" value="STRESS RESPONSE PROTEIN NHAX"/>
    <property type="match status" value="1"/>
</dbReference>
<evidence type="ECO:0000259" key="3">
    <source>
        <dbReference type="Pfam" id="PF00582"/>
    </source>
</evidence>
<evidence type="ECO:0000256" key="2">
    <source>
        <dbReference type="PIRNR" id="PIRNR006276"/>
    </source>
</evidence>
<evidence type="ECO:0000256" key="1">
    <source>
        <dbReference type="ARBA" id="ARBA00008791"/>
    </source>
</evidence>
<dbReference type="PIRSF" id="PIRSF006276">
    <property type="entry name" value="UspA"/>
    <property type="match status" value="1"/>
</dbReference>
<dbReference type="InterPro" id="IPR006016">
    <property type="entry name" value="UspA"/>
</dbReference>
<feature type="domain" description="UspA" evidence="3">
    <location>
        <begin position="1"/>
        <end position="140"/>
    </location>
</feature>
<proteinExistence type="inferred from homology"/>
<comment type="subcellular location">
    <subcellularLocation>
        <location evidence="2">Cytoplasm</location>
    </subcellularLocation>
</comment>
<dbReference type="Proteomes" id="UP001164459">
    <property type="component" value="Chromosome"/>
</dbReference>
<dbReference type="SUPFAM" id="SSF52402">
    <property type="entry name" value="Adenine nucleotide alpha hydrolases-like"/>
    <property type="match status" value="1"/>
</dbReference>
<dbReference type="Gene3D" id="3.40.50.620">
    <property type="entry name" value="HUPs"/>
    <property type="match status" value="1"/>
</dbReference>
<dbReference type="EMBL" id="CP114040">
    <property type="protein sequence ID" value="WAS89696.1"/>
    <property type="molecule type" value="Genomic_DNA"/>
</dbReference>
<dbReference type="PRINTS" id="PR01438">
    <property type="entry name" value="UNVRSLSTRESS"/>
</dbReference>
<dbReference type="InterPro" id="IPR014729">
    <property type="entry name" value="Rossmann-like_a/b/a_fold"/>
</dbReference>
<dbReference type="CDD" id="cd00293">
    <property type="entry name" value="USP-like"/>
    <property type="match status" value="1"/>
</dbReference>
<reference evidence="4" key="1">
    <citation type="submission" date="2022-11" db="EMBL/GenBank/DDBJ databases">
        <title>Minimal conservation of predation-associated metabolite biosynthetic gene clusters underscores biosynthetic potential of Myxococcota including descriptions for ten novel species: Archangium lansinium sp. nov., Myxococcus landrumus sp. nov., Nannocystis bai.</title>
        <authorList>
            <person name="Ahearne A."/>
            <person name="Stevens C."/>
            <person name="Dowd S."/>
        </authorList>
    </citation>
    <scope>NUCLEOTIDE SEQUENCE</scope>
    <source>
        <strain evidence="4">Fl3</strain>
    </source>
</reference>
<accession>A0ABY7GRV3</accession>
<name>A0ABY7GRV3_9BACT</name>
<gene>
    <name evidence="4" type="ORF">O0S08_26180</name>
</gene>
<sequence length="145" mass="15583">MYKRILAALDGSPRTELVFSHAEQLARMHGAILHLCRAVNVPVGVPLEAWALSGGELTEKLLEDGQSDLAALRGRLSPPIVGENRVQIGRPAQVICELADELEVDLIVIGSHGFDALDRLIGTTAARVVNHAHCSVMVVRPPRSA</sequence>
<dbReference type="Pfam" id="PF00582">
    <property type="entry name" value="Usp"/>
    <property type="match status" value="1"/>
</dbReference>
<comment type="similarity">
    <text evidence="1 2">Belongs to the universal stress protein A family.</text>
</comment>
<protein>
    <recommendedName>
        <fullName evidence="2">Universal stress protein</fullName>
    </recommendedName>
</protein>
<dbReference type="InterPro" id="IPR006015">
    <property type="entry name" value="Universal_stress_UspA"/>
</dbReference>
<dbReference type="PANTHER" id="PTHR46268:SF6">
    <property type="entry name" value="UNIVERSAL STRESS PROTEIN UP12"/>
    <property type="match status" value="1"/>
</dbReference>
<keyword evidence="2" id="KW-0963">Cytoplasm</keyword>
<evidence type="ECO:0000313" key="4">
    <source>
        <dbReference type="EMBL" id="WAS89696.1"/>
    </source>
</evidence>
<evidence type="ECO:0000313" key="5">
    <source>
        <dbReference type="Proteomes" id="UP001164459"/>
    </source>
</evidence>